<feature type="region of interest" description="Disordered" evidence="4">
    <location>
        <begin position="468"/>
        <end position="488"/>
    </location>
</feature>
<dbReference type="SUPFAM" id="SSF47576">
    <property type="entry name" value="Calponin-homology domain, CH-domain"/>
    <property type="match status" value="1"/>
</dbReference>
<dbReference type="Proteomes" id="UP000694557">
    <property type="component" value="Unassembled WGS sequence"/>
</dbReference>
<feature type="region of interest" description="Disordered" evidence="4">
    <location>
        <begin position="282"/>
        <end position="327"/>
    </location>
</feature>
<evidence type="ECO:0000313" key="6">
    <source>
        <dbReference type="Ensembl" id="ENSOKIP00005044254.1"/>
    </source>
</evidence>
<dbReference type="PANTHER" id="PTHR48051:SF38">
    <property type="entry name" value="LEUCINE RICH REPEATS AND CALPONIN HOMOLOGY DOMAIN CONTAINING 1"/>
    <property type="match status" value="1"/>
</dbReference>
<dbReference type="InterPro" id="IPR050216">
    <property type="entry name" value="LRR_domain-containing"/>
</dbReference>
<evidence type="ECO:0000256" key="2">
    <source>
        <dbReference type="ARBA" id="ARBA00022737"/>
    </source>
</evidence>
<evidence type="ECO:0000256" key="1">
    <source>
        <dbReference type="ARBA" id="ARBA00022614"/>
    </source>
</evidence>
<keyword evidence="2" id="KW-0677">Repeat</keyword>
<dbReference type="GeneTree" id="ENSGT00940000159528"/>
<dbReference type="SMART" id="SM00364">
    <property type="entry name" value="LRR_BAC"/>
    <property type="match status" value="5"/>
</dbReference>
<dbReference type="AlphaFoldDB" id="A0A8C7GNM6"/>
<feature type="compositionally biased region" description="Polar residues" evidence="4">
    <location>
        <begin position="468"/>
        <end position="478"/>
    </location>
</feature>
<feature type="coiled-coil region" evidence="3">
    <location>
        <begin position="556"/>
        <end position="583"/>
    </location>
</feature>
<dbReference type="Ensembl" id="ENSOKIT00005046606.1">
    <property type="protein sequence ID" value="ENSOKIP00005044254.1"/>
    <property type="gene ID" value="ENSOKIG00005018605.1"/>
</dbReference>
<feature type="region of interest" description="Disordered" evidence="4">
    <location>
        <begin position="1"/>
        <end position="34"/>
    </location>
</feature>
<reference evidence="6" key="2">
    <citation type="submission" date="2025-09" db="UniProtKB">
        <authorList>
            <consortium name="Ensembl"/>
        </authorList>
    </citation>
    <scope>IDENTIFICATION</scope>
</reference>
<dbReference type="SMART" id="SM00369">
    <property type="entry name" value="LRR_TYP"/>
    <property type="match status" value="5"/>
</dbReference>
<dbReference type="Pfam" id="PF13855">
    <property type="entry name" value="LRR_8"/>
    <property type="match status" value="2"/>
</dbReference>
<protein>
    <submittedName>
        <fullName evidence="6">Leucine rich repeats and calponin homology domain containing 1</fullName>
    </submittedName>
</protein>
<gene>
    <name evidence="6" type="primary">LRCH1</name>
    <name evidence="6" type="synonym">LOC109868725</name>
</gene>
<dbReference type="InterPro" id="IPR001611">
    <property type="entry name" value="Leu-rich_rpt"/>
</dbReference>
<evidence type="ECO:0000259" key="5">
    <source>
        <dbReference type="PROSITE" id="PS50021"/>
    </source>
</evidence>
<accession>A0A8C7GNM6</accession>
<dbReference type="Gene3D" id="3.80.10.10">
    <property type="entry name" value="Ribonuclease Inhibitor"/>
    <property type="match status" value="1"/>
</dbReference>
<evidence type="ECO:0000256" key="3">
    <source>
        <dbReference type="SAM" id="Coils"/>
    </source>
</evidence>
<proteinExistence type="predicted"/>
<feature type="compositionally biased region" description="Polar residues" evidence="4">
    <location>
        <begin position="13"/>
        <end position="29"/>
    </location>
</feature>
<dbReference type="Gene3D" id="1.10.418.10">
    <property type="entry name" value="Calponin-like domain"/>
    <property type="match status" value="1"/>
</dbReference>
<dbReference type="CDD" id="cd21271">
    <property type="entry name" value="CH_LRCH2"/>
    <property type="match status" value="1"/>
</dbReference>
<dbReference type="PANTHER" id="PTHR48051">
    <property type="match status" value="1"/>
</dbReference>
<dbReference type="PROSITE" id="PS51450">
    <property type="entry name" value="LRR"/>
    <property type="match status" value="1"/>
</dbReference>
<sequence length="687" mass="75804">MATLGPDPRPHSQLASASIQSNISGNNLPPNRGLERALEEGANSGFLNLSARKLKEYPRTASNYDLSDTVEADLSRNRLAEVPLEVCHLVALEMLNLYHNCIKTIPDTIINLQSLTSLNLSRNQLCALPASLCGLPLRVLIASNNKLVCIPEAIGQLRSLMELDVSCNEITALPRHIGRLKALRELNVRRNLLCVLPEDLAELPLVKFDFSCNKVSTIPVCYRKMSQLQSLQLENNPLQSPPAQICIKGKVHVFKYLSIEACRSDKMPDSLYLPVMERLSLSRPTTGSTEDIDQNKKQDTDSGVGSDNGDKRLSATEPSDEDSLSLNVPMSHITEEEGLSKDDSSEHISALTVDPHGDGVQLIEESPTEALKEQFGYRDSSALSNCFVSYIKGRAADYDEPLRIEEETHWASEQTSKVTEGTHIAMINQLKEAVELLQDPNRVNMETEDLSGIQLYPVEMVMLEDTLNGQGSEGQTTPKGEDRVPGSGPTFTTPAFGLKPRSAPASLPCSPPLCLRPLLTQALSIDRDTPPRPGDGGMHSSVFLRTHKSLESVDPQFTMRRKMEQLREELELMEQLRDSIESRLKVALPEDLGSSLMDGVVLCHLANHIRPRSVVSIHVPSPAVPKLSMAKCRRNVENFLDACRKMGVPEDKLCLPHHILEEKGMIKVSVTVQALVDETSTKQALFT</sequence>
<keyword evidence="1" id="KW-0433">Leucine-rich repeat</keyword>
<dbReference type="InterPro" id="IPR001715">
    <property type="entry name" value="CH_dom"/>
</dbReference>
<name>A0A8C7GNM6_ONCKI</name>
<dbReference type="InterPro" id="IPR036872">
    <property type="entry name" value="CH_dom_sf"/>
</dbReference>
<keyword evidence="3" id="KW-0175">Coiled coil</keyword>
<dbReference type="SUPFAM" id="SSF52058">
    <property type="entry name" value="L domain-like"/>
    <property type="match status" value="1"/>
</dbReference>
<dbReference type="GO" id="GO:0005737">
    <property type="term" value="C:cytoplasm"/>
    <property type="evidence" value="ECO:0007669"/>
    <property type="project" value="TreeGrafter"/>
</dbReference>
<organism evidence="6 7">
    <name type="scientific">Oncorhynchus kisutch</name>
    <name type="common">Coho salmon</name>
    <name type="synonym">Salmo kisutch</name>
    <dbReference type="NCBI Taxonomy" id="8019"/>
    <lineage>
        <taxon>Eukaryota</taxon>
        <taxon>Metazoa</taxon>
        <taxon>Chordata</taxon>
        <taxon>Craniata</taxon>
        <taxon>Vertebrata</taxon>
        <taxon>Euteleostomi</taxon>
        <taxon>Actinopterygii</taxon>
        <taxon>Neopterygii</taxon>
        <taxon>Teleostei</taxon>
        <taxon>Protacanthopterygii</taxon>
        <taxon>Salmoniformes</taxon>
        <taxon>Salmonidae</taxon>
        <taxon>Salmoninae</taxon>
        <taxon>Oncorhynchus</taxon>
    </lineage>
</organism>
<reference evidence="6" key="1">
    <citation type="submission" date="2025-08" db="UniProtKB">
        <authorList>
            <consortium name="Ensembl"/>
        </authorList>
    </citation>
    <scope>IDENTIFICATION</scope>
</reference>
<evidence type="ECO:0000313" key="7">
    <source>
        <dbReference type="Proteomes" id="UP000694557"/>
    </source>
</evidence>
<dbReference type="SMART" id="SM00033">
    <property type="entry name" value="CH"/>
    <property type="match status" value="1"/>
</dbReference>
<dbReference type="PROSITE" id="PS50021">
    <property type="entry name" value="CH"/>
    <property type="match status" value="1"/>
</dbReference>
<dbReference type="FunFam" id="3.80.10.10:FF:000007">
    <property type="entry name" value="Leucine-rich repeat and calponin homology domain-containing protein 1 isoform 3"/>
    <property type="match status" value="1"/>
</dbReference>
<evidence type="ECO:0000256" key="4">
    <source>
        <dbReference type="SAM" id="MobiDB-lite"/>
    </source>
</evidence>
<dbReference type="InterPro" id="IPR003591">
    <property type="entry name" value="Leu-rich_rpt_typical-subtyp"/>
</dbReference>
<keyword evidence="7" id="KW-1185">Reference proteome</keyword>
<dbReference type="InterPro" id="IPR032675">
    <property type="entry name" value="LRR_dom_sf"/>
</dbReference>
<dbReference type="FunFam" id="1.10.418.10:FF:000021">
    <property type="entry name" value="Leucine-rich repeat and calponin homology domain-containing protein 1 isoform 3"/>
    <property type="match status" value="1"/>
</dbReference>
<feature type="domain" description="Calponin-homology (CH)" evidence="5">
    <location>
        <begin position="566"/>
        <end position="680"/>
    </location>
</feature>
<dbReference type="Pfam" id="PF00307">
    <property type="entry name" value="CH"/>
    <property type="match status" value="1"/>
</dbReference>